<dbReference type="STRING" id="595536.GCA_000178815_03464"/>
<keyword evidence="3" id="KW-1185">Reference proteome</keyword>
<evidence type="ECO:0000313" key="3">
    <source>
        <dbReference type="Proteomes" id="UP000230709"/>
    </source>
</evidence>
<reference evidence="3" key="1">
    <citation type="submission" date="2017-10" db="EMBL/GenBank/DDBJ databases">
        <title>Completed PacBio SMRT sequence of Methylosinus trichosporium OB3b reveals presence of a third large plasmid.</title>
        <authorList>
            <person name="Charles T.C."/>
            <person name="Lynch M.D.J."/>
            <person name="Heil J.R."/>
            <person name="Cheng J."/>
        </authorList>
    </citation>
    <scope>NUCLEOTIDE SEQUENCE [LARGE SCALE GENOMIC DNA]</scope>
    <source>
        <strain evidence="3">OB3b</strain>
    </source>
</reference>
<protein>
    <submittedName>
        <fullName evidence="2">DUF3102 domain-containing protein</fullName>
    </submittedName>
</protein>
<accession>A0A2D2CYV2</accession>
<organism evidence="2 3">
    <name type="scientific">Methylosinus trichosporium (strain ATCC 35070 / NCIMB 11131 / UNIQEM 75 / OB3b)</name>
    <dbReference type="NCBI Taxonomy" id="595536"/>
    <lineage>
        <taxon>Bacteria</taxon>
        <taxon>Pseudomonadati</taxon>
        <taxon>Pseudomonadota</taxon>
        <taxon>Alphaproteobacteria</taxon>
        <taxon>Hyphomicrobiales</taxon>
        <taxon>Methylocystaceae</taxon>
        <taxon>Methylosinus</taxon>
    </lineage>
</organism>
<feature type="region of interest" description="Disordered" evidence="1">
    <location>
        <begin position="274"/>
        <end position="305"/>
    </location>
</feature>
<dbReference type="Pfam" id="PF11300">
    <property type="entry name" value="DUF3102"/>
    <property type="match status" value="1"/>
</dbReference>
<dbReference type="InterPro" id="IPR021451">
    <property type="entry name" value="DUF3102"/>
</dbReference>
<evidence type="ECO:0000256" key="1">
    <source>
        <dbReference type="SAM" id="MobiDB-lite"/>
    </source>
</evidence>
<dbReference type="KEGG" id="mtw:CQW49_08440"/>
<feature type="compositionally biased region" description="Basic and acidic residues" evidence="1">
    <location>
        <begin position="291"/>
        <end position="305"/>
    </location>
</feature>
<name>A0A2D2CYV2_METT3</name>
<proteinExistence type="predicted"/>
<gene>
    <name evidence="2" type="ORF">CQW49_08440</name>
</gene>
<sequence>MARQVEPAAGDVIGFAYEALDGRKATALKEAAARIRRLHAESLKSCIEIGRTLAKAKRSLPHGGWTEWLEVELGLNDRTAQNYMRVAEVMKGKTADVGDLSPSLLLEIVSSKAPEFARDEILGRVRSGEAVTVREGRKVIASAKGTAGAPVGTRTLPTHGAAPAAALPSPASLIAAPAVPVQDERSQQAVVALQQPAVAPVQVAAPPDVEALAAALYQALVEKSRRQDEEDEVSPEFIEGVYSRLAERDLRPLVLALKNVVEREIIAAIDEASPRRAPPPTAPAVPAALLEKSERISDRRPGEARIHADRRKLSGAFTALAEAERRSGMTGARVDPAALVGRKPQREPLPGDDDFEPPQPKRVPFGREFDD</sequence>
<dbReference type="EMBL" id="CP023737">
    <property type="protein sequence ID" value="ATQ67910.1"/>
    <property type="molecule type" value="Genomic_DNA"/>
</dbReference>
<dbReference type="Proteomes" id="UP000230709">
    <property type="component" value="Chromosome"/>
</dbReference>
<feature type="region of interest" description="Disordered" evidence="1">
    <location>
        <begin position="323"/>
        <end position="371"/>
    </location>
</feature>
<evidence type="ECO:0000313" key="2">
    <source>
        <dbReference type="EMBL" id="ATQ67910.1"/>
    </source>
</evidence>
<dbReference type="RefSeq" id="WP_024749838.1">
    <property type="nucleotide sequence ID" value="NZ_CP023737.1"/>
</dbReference>
<dbReference type="AlphaFoldDB" id="A0A2D2CYV2"/>